<name>A0A445MCJ5_ENSVE</name>
<feature type="region of interest" description="Disordered" evidence="1">
    <location>
        <begin position="1"/>
        <end position="80"/>
    </location>
</feature>
<protein>
    <submittedName>
        <fullName evidence="2">Uncharacterized protein</fullName>
    </submittedName>
</protein>
<evidence type="ECO:0000256" key="1">
    <source>
        <dbReference type="SAM" id="MobiDB-lite"/>
    </source>
</evidence>
<dbReference type="Proteomes" id="UP000290560">
    <property type="component" value="Unassembled WGS sequence"/>
</dbReference>
<dbReference type="EMBL" id="KV875606">
    <property type="protein sequence ID" value="RZR71929.1"/>
    <property type="molecule type" value="Genomic_DNA"/>
</dbReference>
<organism evidence="2">
    <name type="scientific">Ensete ventricosum</name>
    <name type="common">Abyssinian banana</name>
    <name type="synonym">Musa ensete</name>
    <dbReference type="NCBI Taxonomy" id="4639"/>
    <lineage>
        <taxon>Eukaryota</taxon>
        <taxon>Viridiplantae</taxon>
        <taxon>Streptophyta</taxon>
        <taxon>Embryophyta</taxon>
        <taxon>Tracheophyta</taxon>
        <taxon>Spermatophyta</taxon>
        <taxon>Magnoliopsida</taxon>
        <taxon>Liliopsida</taxon>
        <taxon>Zingiberales</taxon>
        <taxon>Musaceae</taxon>
        <taxon>Ensete</taxon>
    </lineage>
</organism>
<gene>
    <name evidence="2" type="ORF">BHM03_00008836</name>
</gene>
<dbReference type="AlphaFoldDB" id="A0A445MCJ5"/>
<reference evidence="2" key="1">
    <citation type="journal article" date="2018" name="Data Brief">
        <title>Genome sequence data from 17 accessions of Ensete ventricosum, a staple food crop for millions in Ethiopia.</title>
        <authorList>
            <person name="Yemataw Z."/>
            <person name="Muzemil S."/>
            <person name="Ambachew D."/>
            <person name="Tripathi L."/>
            <person name="Tesfaye K."/>
            <person name="Chala A."/>
            <person name="Farbos A."/>
            <person name="O'Neill P."/>
            <person name="Moore K."/>
            <person name="Grant M."/>
            <person name="Studholme D.J."/>
        </authorList>
    </citation>
    <scope>NUCLEOTIDE SEQUENCE [LARGE SCALE GENOMIC DNA]</scope>
    <source>
        <tissue evidence="2">Leaf</tissue>
    </source>
</reference>
<proteinExistence type="predicted"/>
<accession>A0A445MCJ5</accession>
<feature type="compositionally biased region" description="Basic and acidic residues" evidence="1">
    <location>
        <begin position="64"/>
        <end position="80"/>
    </location>
</feature>
<sequence>MTDVDLAAMSPRPQAAGPPMWPTRCVGADLTQEWTGQPSYGRPDKGKVGKVDIPQLQGGRRAPRCKDHGRRGEVRRYGKQ</sequence>
<evidence type="ECO:0000313" key="2">
    <source>
        <dbReference type="EMBL" id="RZR71929.1"/>
    </source>
</evidence>